<gene>
    <name evidence="15" type="primary">mutM</name>
    <name evidence="15" type="synonym">fpg</name>
    <name evidence="18" type="ORF">UU65_C0002G0144</name>
</gene>
<comment type="function">
    <text evidence="15">Involved in base excision repair of DNA damaged by oxidation or by mutagenic agents. Acts as DNA glycosylase that recognizes and removes damaged bases. Has a preference for oxidized purines, such as 7,8-dihydro-8-oxoguanine (8-oxoG). Has AP (apurinic/apyrimidinic) lyase activity and introduces nicks in the DNA strand. Cleaves the DNA backbone by beta-delta elimination to generate a single-strand break at the site of the removed base with both 3'- and 5'-phosphates.</text>
</comment>
<dbReference type="PROSITE" id="PS01242">
    <property type="entry name" value="ZF_FPG_1"/>
    <property type="match status" value="1"/>
</dbReference>
<comment type="caution">
    <text evidence="18">The sequence shown here is derived from an EMBL/GenBank/DDBJ whole genome shotgun (WGS) entry which is preliminary data.</text>
</comment>
<sequence>MPELPEVETIVRGLDKEIVGHQILGVETDTPNLFKGPNLEIFEDKIKGETIVKVSRRAKNILISLSGGKTLLIHLKMTGHILVTSDDIQVKNGKWLVDPKSPLADPQNQFIHVVWHLSGNKKMALSDLRKFANVLLKSEDELTDCLGDYGPEPLGLDFTFEKFYENIAKKKQPIKKVLLDQTVVSGVGNIYADEILYEARVNPTRLVSTLSKKEIEAIYENIKSVLKKAVDLRGTSVSDYRDIRGEKGGYGPVRKVYRRTGEPCPSECGGKVERITLGGRGTHFCPNCQK</sequence>
<dbReference type="CDD" id="cd08966">
    <property type="entry name" value="EcFpg-like_N"/>
    <property type="match status" value="1"/>
</dbReference>
<evidence type="ECO:0000256" key="1">
    <source>
        <dbReference type="ARBA" id="ARBA00001668"/>
    </source>
</evidence>
<dbReference type="SUPFAM" id="SSF57716">
    <property type="entry name" value="Glucocorticoid receptor-like (DNA-binding domain)"/>
    <property type="match status" value="1"/>
</dbReference>
<comment type="catalytic activity">
    <reaction evidence="1 15">
        <text>Hydrolysis of DNA containing ring-opened 7-methylguanine residues, releasing 2,6-diamino-4-hydroxy-5-(N-methyl)formamidopyrimidine.</text>
        <dbReference type="EC" id="3.2.2.23"/>
    </reaction>
</comment>
<evidence type="ECO:0000256" key="8">
    <source>
        <dbReference type="ARBA" id="ARBA00022833"/>
    </source>
</evidence>
<evidence type="ECO:0000256" key="7">
    <source>
        <dbReference type="ARBA" id="ARBA00022801"/>
    </source>
</evidence>
<feature type="binding site" evidence="15">
    <location>
        <position position="129"/>
    </location>
    <ligand>
        <name>DNA</name>
        <dbReference type="ChEBI" id="CHEBI:16991"/>
    </ligand>
</feature>
<dbReference type="EMBL" id="LCBL01000002">
    <property type="protein sequence ID" value="KKS09366.1"/>
    <property type="molecule type" value="Genomic_DNA"/>
</dbReference>
<dbReference type="HAMAP" id="MF_00103">
    <property type="entry name" value="Fapy_DNA_glycosyl"/>
    <property type="match status" value="1"/>
</dbReference>
<dbReference type="SUPFAM" id="SSF46946">
    <property type="entry name" value="S13-like H2TH domain"/>
    <property type="match status" value="1"/>
</dbReference>
<keyword evidence="9 15" id="KW-0238">DNA-binding</keyword>
<dbReference type="PANTHER" id="PTHR22993">
    <property type="entry name" value="FORMAMIDOPYRIMIDINE-DNA GLYCOSYLASE"/>
    <property type="match status" value="1"/>
</dbReference>
<dbReference type="NCBIfam" id="TIGR00577">
    <property type="entry name" value="fpg"/>
    <property type="match status" value="1"/>
</dbReference>
<dbReference type="InterPro" id="IPR012319">
    <property type="entry name" value="FPG_cat"/>
</dbReference>
<evidence type="ECO:0000256" key="6">
    <source>
        <dbReference type="ARBA" id="ARBA00022771"/>
    </source>
</evidence>
<dbReference type="InterPro" id="IPR020629">
    <property type="entry name" value="FPG_Glyclase"/>
</dbReference>
<dbReference type="PROSITE" id="PS51068">
    <property type="entry name" value="FPG_CAT"/>
    <property type="match status" value="1"/>
</dbReference>
<evidence type="ECO:0000259" key="16">
    <source>
        <dbReference type="PROSITE" id="PS51066"/>
    </source>
</evidence>
<dbReference type="Gene3D" id="3.20.190.10">
    <property type="entry name" value="MutM-like, N-terminal"/>
    <property type="match status" value="1"/>
</dbReference>
<dbReference type="SMART" id="SM00898">
    <property type="entry name" value="Fapy_DNA_glyco"/>
    <property type="match status" value="1"/>
</dbReference>
<feature type="active site" description="Proton donor" evidence="15">
    <location>
        <position position="3"/>
    </location>
</feature>
<keyword evidence="12 15" id="KW-0511">Multifunctional enzyme</keyword>
<feature type="binding site" evidence="15">
    <location>
        <position position="170"/>
    </location>
    <ligand>
        <name>DNA</name>
        <dbReference type="ChEBI" id="CHEBI:16991"/>
    </ligand>
</feature>
<dbReference type="EC" id="4.2.99.18" evidence="15"/>
<dbReference type="InterPro" id="IPR010663">
    <property type="entry name" value="Znf_FPG/IleRS"/>
</dbReference>
<comment type="cofactor">
    <cofactor evidence="15">
        <name>Zn(2+)</name>
        <dbReference type="ChEBI" id="CHEBI:29105"/>
    </cofactor>
    <text evidence="15">Binds 1 zinc ion per subunit.</text>
</comment>
<evidence type="ECO:0000313" key="19">
    <source>
        <dbReference type="Proteomes" id="UP000033869"/>
    </source>
</evidence>
<dbReference type="PATRIC" id="fig|1618344.3.peg.479"/>
<dbReference type="InterPro" id="IPR000214">
    <property type="entry name" value="Znf_DNA_glyclase/AP_lyase"/>
</dbReference>
<comment type="similarity">
    <text evidence="2 15">Belongs to the FPG family.</text>
</comment>
<evidence type="ECO:0000256" key="11">
    <source>
        <dbReference type="ARBA" id="ARBA00023239"/>
    </source>
</evidence>
<evidence type="ECO:0000256" key="2">
    <source>
        <dbReference type="ARBA" id="ARBA00009409"/>
    </source>
</evidence>
<feature type="active site" description="Proton donor; for beta-elimination activity" evidence="15">
    <location>
        <position position="59"/>
    </location>
</feature>
<keyword evidence="11 15" id="KW-0456">Lyase</keyword>
<evidence type="ECO:0000256" key="9">
    <source>
        <dbReference type="ARBA" id="ARBA00023125"/>
    </source>
</evidence>
<keyword evidence="6 15" id="KW-0863">Zinc-finger</keyword>
<keyword evidence="7 15" id="KW-0378">Hydrolase</keyword>
<dbReference type="GO" id="GO:0034039">
    <property type="term" value="F:8-oxo-7,8-dihydroguanine DNA N-glycosylase activity"/>
    <property type="evidence" value="ECO:0007669"/>
    <property type="project" value="TreeGrafter"/>
</dbReference>
<reference evidence="18 19" key="1">
    <citation type="journal article" date="2015" name="Nature">
        <title>rRNA introns, odd ribosomes, and small enigmatic genomes across a large radiation of phyla.</title>
        <authorList>
            <person name="Brown C.T."/>
            <person name="Hug L.A."/>
            <person name="Thomas B.C."/>
            <person name="Sharon I."/>
            <person name="Castelle C.J."/>
            <person name="Singh A."/>
            <person name="Wilkins M.J."/>
            <person name="Williams K.H."/>
            <person name="Banfield J.F."/>
        </authorList>
    </citation>
    <scope>NUCLEOTIDE SEQUENCE [LARGE SCALE GENOMIC DNA]</scope>
</reference>
<evidence type="ECO:0000256" key="10">
    <source>
        <dbReference type="ARBA" id="ARBA00023204"/>
    </source>
</evidence>
<evidence type="ECO:0000256" key="12">
    <source>
        <dbReference type="ARBA" id="ARBA00023268"/>
    </source>
</evidence>
<keyword evidence="5 15" id="KW-0227">DNA damage</keyword>
<feature type="domain" description="Formamidopyrimidine-DNA glycosylase catalytic" evidence="17">
    <location>
        <begin position="2"/>
        <end position="132"/>
    </location>
</feature>
<dbReference type="Pfam" id="PF01149">
    <property type="entry name" value="Fapy_DNA_glyco"/>
    <property type="match status" value="1"/>
</dbReference>
<dbReference type="GO" id="GO:0140078">
    <property type="term" value="F:class I DNA-(apurinic or apyrimidinic site) endonuclease activity"/>
    <property type="evidence" value="ECO:0007669"/>
    <property type="project" value="UniProtKB-EC"/>
</dbReference>
<dbReference type="FunFam" id="1.10.8.50:FF:000003">
    <property type="entry name" value="Formamidopyrimidine-DNA glycosylase"/>
    <property type="match status" value="1"/>
</dbReference>
<accession>A0A0G0YIJ3</accession>
<dbReference type="Gene3D" id="1.10.8.50">
    <property type="match status" value="1"/>
</dbReference>
<dbReference type="InterPro" id="IPR035937">
    <property type="entry name" value="FPG_N"/>
</dbReference>
<dbReference type="SMART" id="SM01232">
    <property type="entry name" value="H2TH"/>
    <property type="match status" value="1"/>
</dbReference>
<organism evidence="18 19">
    <name type="scientific">candidate division CPR2 bacterium GW2011_GWC1_41_48</name>
    <dbReference type="NCBI Taxonomy" id="1618344"/>
    <lineage>
        <taxon>Bacteria</taxon>
        <taxon>Bacteria division CPR2</taxon>
    </lineage>
</organism>
<feature type="active site" description="Proton donor; for delta-elimination activity" evidence="15">
    <location>
        <position position="280"/>
    </location>
</feature>
<dbReference type="GO" id="GO:0006284">
    <property type="term" value="P:base-excision repair"/>
    <property type="evidence" value="ECO:0007669"/>
    <property type="project" value="InterPro"/>
</dbReference>
<dbReference type="EC" id="3.2.2.23" evidence="15"/>
<comment type="caution">
    <text evidence="15">Lacks conserved residue(s) required for the propagation of feature annotation.</text>
</comment>
<dbReference type="GO" id="GO:0008270">
    <property type="term" value="F:zinc ion binding"/>
    <property type="evidence" value="ECO:0007669"/>
    <property type="project" value="UniProtKB-UniRule"/>
</dbReference>
<dbReference type="InterPro" id="IPR015886">
    <property type="entry name" value="H2TH_FPG"/>
</dbReference>
<evidence type="ECO:0000259" key="17">
    <source>
        <dbReference type="PROSITE" id="PS51068"/>
    </source>
</evidence>
<dbReference type="PANTHER" id="PTHR22993:SF9">
    <property type="entry name" value="FORMAMIDOPYRIMIDINE-DNA GLYCOSYLASE"/>
    <property type="match status" value="1"/>
</dbReference>
<dbReference type="AlphaFoldDB" id="A0A0G0YIJ3"/>
<keyword evidence="4 15" id="KW-0479">Metal-binding</keyword>
<dbReference type="Proteomes" id="UP000033869">
    <property type="component" value="Unassembled WGS sequence"/>
</dbReference>
<feature type="active site" description="Schiff-base intermediate with DNA" evidence="15">
    <location>
        <position position="2"/>
    </location>
</feature>
<dbReference type="PROSITE" id="PS51066">
    <property type="entry name" value="ZF_FPG_2"/>
    <property type="match status" value="1"/>
</dbReference>
<dbReference type="InterPro" id="IPR015887">
    <property type="entry name" value="DNA_glyclase_Znf_dom_DNA_BS"/>
</dbReference>
<evidence type="ECO:0000256" key="3">
    <source>
        <dbReference type="ARBA" id="ARBA00011245"/>
    </source>
</evidence>
<dbReference type="Pfam" id="PF06827">
    <property type="entry name" value="zf-FPG_IleRS"/>
    <property type="match status" value="1"/>
</dbReference>
<dbReference type="NCBIfam" id="NF002211">
    <property type="entry name" value="PRK01103.1"/>
    <property type="match status" value="1"/>
</dbReference>
<evidence type="ECO:0000256" key="15">
    <source>
        <dbReference type="HAMAP-Rule" id="MF_00103"/>
    </source>
</evidence>
<keyword evidence="8 15" id="KW-0862">Zinc</keyword>
<dbReference type="Pfam" id="PF06831">
    <property type="entry name" value="H2TH"/>
    <property type="match status" value="1"/>
</dbReference>
<feature type="domain" description="FPG-type" evidence="16">
    <location>
        <begin position="255"/>
        <end position="290"/>
    </location>
</feature>
<dbReference type="GO" id="GO:0003684">
    <property type="term" value="F:damaged DNA binding"/>
    <property type="evidence" value="ECO:0007669"/>
    <property type="project" value="InterPro"/>
</dbReference>
<evidence type="ECO:0000313" key="18">
    <source>
        <dbReference type="EMBL" id="KKS09366.1"/>
    </source>
</evidence>
<comment type="subunit">
    <text evidence="3 15">Monomer.</text>
</comment>
<evidence type="ECO:0000256" key="13">
    <source>
        <dbReference type="ARBA" id="ARBA00023295"/>
    </source>
</evidence>
<comment type="catalytic activity">
    <reaction evidence="14 15">
        <text>2'-deoxyribonucleotide-(2'-deoxyribose 5'-phosphate)-2'-deoxyribonucleotide-DNA = a 3'-end 2'-deoxyribonucleotide-(2,3-dehydro-2,3-deoxyribose 5'-phosphate)-DNA + a 5'-end 5'-phospho-2'-deoxyribonucleoside-DNA + H(+)</text>
        <dbReference type="Rhea" id="RHEA:66592"/>
        <dbReference type="Rhea" id="RHEA-COMP:13180"/>
        <dbReference type="Rhea" id="RHEA-COMP:16897"/>
        <dbReference type="Rhea" id="RHEA-COMP:17067"/>
        <dbReference type="ChEBI" id="CHEBI:15378"/>
        <dbReference type="ChEBI" id="CHEBI:136412"/>
        <dbReference type="ChEBI" id="CHEBI:157695"/>
        <dbReference type="ChEBI" id="CHEBI:167181"/>
        <dbReference type="EC" id="4.2.99.18"/>
    </reaction>
</comment>
<evidence type="ECO:0000256" key="4">
    <source>
        <dbReference type="ARBA" id="ARBA00022723"/>
    </source>
</evidence>
<keyword evidence="10 15" id="KW-0234">DNA repair</keyword>
<keyword evidence="13 15" id="KW-0326">Glycosidase</keyword>
<dbReference type="InterPro" id="IPR010979">
    <property type="entry name" value="Ribosomal_uS13-like_H2TH"/>
</dbReference>
<name>A0A0G0YIJ3_UNCC2</name>
<protein>
    <recommendedName>
        <fullName evidence="15">Formamidopyrimidine-DNA glycosylase</fullName>
        <shortName evidence="15">Fapy-DNA glycosylase</shortName>
        <ecNumber evidence="15">3.2.2.23</ecNumber>
    </recommendedName>
    <alternativeName>
        <fullName evidence="15">DNA-(apurinic or apyrimidinic site) lyase MutM</fullName>
        <shortName evidence="15">AP lyase MutM</shortName>
        <ecNumber evidence="15">4.2.99.18</ecNumber>
    </alternativeName>
</protein>
<dbReference type="SUPFAM" id="SSF81624">
    <property type="entry name" value="N-terminal domain of MutM-like DNA repair proteins"/>
    <property type="match status" value="1"/>
</dbReference>
<proteinExistence type="inferred from homology"/>
<evidence type="ECO:0000256" key="14">
    <source>
        <dbReference type="ARBA" id="ARBA00044632"/>
    </source>
</evidence>
<evidence type="ECO:0000256" key="5">
    <source>
        <dbReference type="ARBA" id="ARBA00022763"/>
    </source>
</evidence>